<comment type="catalytic activity">
    <reaction evidence="4">
        <text>adenylyl-molybdopterin + molybdate = Mo-molybdopterin + AMP + H(+)</text>
        <dbReference type="Rhea" id="RHEA:35047"/>
        <dbReference type="ChEBI" id="CHEBI:15378"/>
        <dbReference type="ChEBI" id="CHEBI:36264"/>
        <dbReference type="ChEBI" id="CHEBI:62727"/>
        <dbReference type="ChEBI" id="CHEBI:71302"/>
        <dbReference type="ChEBI" id="CHEBI:456215"/>
        <dbReference type="EC" id="2.10.1.1"/>
    </reaction>
</comment>
<dbReference type="CDD" id="cd00887">
    <property type="entry name" value="MoeA"/>
    <property type="match status" value="1"/>
</dbReference>
<protein>
    <recommendedName>
        <fullName evidence="5">Molybdopterin molybdenumtransferase</fullName>
        <ecNumber evidence="5">2.10.1.1</ecNumber>
    </recommendedName>
</protein>
<evidence type="ECO:0000256" key="3">
    <source>
        <dbReference type="ARBA" id="ARBA00022505"/>
    </source>
</evidence>
<evidence type="ECO:0000259" key="6">
    <source>
        <dbReference type="SMART" id="SM00852"/>
    </source>
</evidence>
<evidence type="ECO:0000313" key="8">
    <source>
        <dbReference type="Proteomes" id="UP001430755"/>
    </source>
</evidence>
<keyword evidence="5" id="KW-0460">Magnesium</keyword>
<comment type="function">
    <text evidence="1 5">Catalyzes the insertion of molybdate into adenylated molybdopterin with the concomitant release of AMP.</text>
</comment>
<evidence type="ECO:0000313" key="7">
    <source>
        <dbReference type="EMBL" id="MCI2241637.1"/>
    </source>
</evidence>
<keyword evidence="8" id="KW-1185">Reference proteome</keyword>
<dbReference type="SUPFAM" id="SSF53218">
    <property type="entry name" value="Molybdenum cofactor biosynthesis proteins"/>
    <property type="match status" value="1"/>
</dbReference>
<dbReference type="RefSeq" id="WP_242163980.1">
    <property type="nucleotide sequence ID" value="NZ_JAJMLW010000001.1"/>
</dbReference>
<dbReference type="Gene3D" id="2.170.190.11">
    <property type="entry name" value="Molybdopterin biosynthesis moea protein, domain 3"/>
    <property type="match status" value="1"/>
</dbReference>
<feature type="domain" description="MoaB/Mog" evidence="6">
    <location>
        <begin position="174"/>
        <end position="312"/>
    </location>
</feature>
<evidence type="ECO:0000256" key="4">
    <source>
        <dbReference type="ARBA" id="ARBA00047317"/>
    </source>
</evidence>
<dbReference type="InterPro" id="IPR005110">
    <property type="entry name" value="MoeA_linker/N"/>
</dbReference>
<dbReference type="EC" id="2.10.1.1" evidence="5"/>
<gene>
    <name evidence="7" type="ORF">LPT13_04610</name>
</gene>
<evidence type="ECO:0000256" key="5">
    <source>
        <dbReference type="RuleBase" id="RU365090"/>
    </source>
</evidence>
<dbReference type="InterPro" id="IPR036135">
    <property type="entry name" value="MoeA_linker/N_sf"/>
</dbReference>
<comment type="pathway">
    <text evidence="5">Cofactor biosynthesis; molybdopterin biosynthesis.</text>
</comment>
<dbReference type="PANTHER" id="PTHR10192:SF16">
    <property type="entry name" value="MOLYBDOPTERIN MOLYBDENUMTRANSFERASE"/>
    <property type="match status" value="1"/>
</dbReference>
<dbReference type="Gene3D" id="2.40.340.10">
    <property type="entry name" value="MoeA, C-terminal, domain IV"/>
    <property type="match status" value="1"/>
</dbReference>
<dbReference type="InterPro" id="IPR036425">
    <property type="entry name" value="MoaB/Mog-like_dom_sf"/>
</dbReference>
<dbReference type="InterPro" id="IPR038987">
    <property type="entry name" value="MoeA-like"/>
</dbReference>
<keyword evidence="3 5" id="KW-0500">Molybdenum</keyword>
<dbReference type="Proteomes" id="UP001430755">
    <property type="component" value="Unassembled WGS sequence"/>
</dbReference>
<accession>A0ABS9WGN8</accession>
<dbReference type="PANTHER" id="PTHR10192">
    <property type="entry name" value="MOLYBDOPTERIN BIOSYNTHESIS PROTEIN"/>
    <property type="match status" value="1"/>
</dbReference>
<evidence type="ECO:0000256" key="2">
    <source>
        <dbReference type="ARBA" id="ARBA00010763"/>
    </source>
</evidence>
<dbReference type="InterPro" id="IPR001453">
    <property type="entry name" value="MoaB/Mog_dom"/>
</dbReference>
<organism evidence="7 8">
    <name type="scientific">Adlercreutzia faecimuris</name>
    <dbReference type="NCBI Taxonomy" id="2897341"/>
    <lineage>
        <taxon>Bacteria</taxon>
        <taxon>Bacillati</taxon>
        <taxon>Actinomycetota</taxon>
        <taxon>Coriobacteriia</taxon>
        <taxon>Eggerthellales</taxon>
        <taxon>Eggerthellaceae</taxon>
        <taxon>Adlercreutzia</taxon>
    </lineage>
</organism>
<proteinExistence type="inferred from homology"/>
<dbReference type="SUPFAM" id="SSF63882">
    <property type="entry name" value="MoeA N-terminal region -like"/>
    <property type="match status" value="1"/>
</dbReference>
<dbReference type="Pfam" id="PF03453">
    <property type="entry name" value="MoeA_N"/>
    <property type="match status" value="1"/>
</dbReference>
<reference evidence="7" key="1">
    <citation type="submission" date="2021-11" db="EMBL/GenBank/DDBJ databases">
        <title>A Novel Adlercreutzia Species, isolated from a Allomyrina dichotoma larva feces.</title>
        <authorList>
            <person name="Suh M.K."/>
        </authorList>
    </citation>
    <scope>NUCLEOTIDE SEQUENCE</scope>
    <source>
        <strain evidence="7">JBNU-10</strain>
    </source>
</reference>
<keyword evidence="5" id="KW-0501">Molybdenum cofactor biosynthesis</keyword>
<evidence type="ECO:0000256" key="1">
    <source>
        <dbReference type="ARBA" id="ARBA00002901"/>
    </source>
</evidence>
<dbReference type="EMBL" id="JAJMLW010000001">
    <property type="protein sequence ID" value="MCI2241637.1"/>
    <property type="molecule type" value="Genomic_DNA"/>
</dbReference>
<sequence length="400" mass="41813">MKFDIDAALTRDEALGALTSRWSPRLCEEAVPAARACGRVLARDCHARYDLPRHRVSSFDGIAVRSTDFADGMPDTAGWKLGRDYVRADTGDDFPDEFDAVVAIEDVELREDGSVAVDPGVEVRPGLAVKPAGATMADGELLYRGGTLLTPEAIALLAAGGWAEVPVLRRLRVGYVPTGTELVSVGVEPTRGQNVQTNSLALGAYCAQWGADLVAYDIVADDRDALAAALDRALAECDLVLVNGGSSRGSEDFNSELLAERASFFAHGVRAVPGRPIGLAIVGGKPAVNVPGPMIAALLAADWLVHGLVCHGYGQPLPRRVAVPAVLDAPLGARPGFEQLARLVLAEHDGVLHAAPVPAGATLAQNVGAVNGFVAVPAGERWETGSMVDVEVLGTVAPML</sequence>
<dbReference type="Pfam" id="PF00994">
    <property type="entry name" value="MoCF_biosynth"/>
    <property type="match status" value="1"/>
</dbReference>
<comment type="caution">
    <text evidence="7">The sequence shown here is derived from an EMBL/GenBank/DDBJ whole genome shotgun (WGS) entry which is preliminary data.</text>
</comment>
<comment type="similarity">
    <text evidence="2 5">Belongs to the MoeA family.</text>
</comment>
<comment type="cofactor">
    <cofactor evidence="5">
        <name>Mg(2+)</name>
        <dbReference type="ChEBI" id="CHEBI:18420"/>
    </cofactor>
</comment>
<name>A0ABS9WGN8_9ACTN</name>
<keyword evidence="5" id="KW-0808">Transferase</keyword>
<dbReference type="SMART" id="SM00852">
    <property type="entry name" value="MoCF_biosynth"/>
    <property type="match status" value="1"/>
</dbReference>
<dbReference type="InterPro" id="IPR036688">
    <property type="entry name" value="MoeA_C_domain_IV_sf"/>
</dbReference>
<keyword evidence="5" id="KW-0479">Metal-binding</keyword>
<dbReference type="Gene3D" id="3.40.980.10">
    <property type="entry name" value="MoaB/Mog-like domain"/>
    <property type="match status" value="1"/>
</dbReference>
<dbReference type="Gene3D" id="3.90.105.10">
    <property type="entry name" value="Molybdopterin biosynthesis moea protein, domain 2"/>
    <property type="match status" value="1"/>
</dbReference>